<dbReference type="EMBL" id="MU003505">
    <property type="protein sequence ID" value="KAF2471390.1"/>
    <property type="molecule type" value="Genomic_DNA"/>
</dbReference>
<proteinExistence type="predicted"/>
<name>A0ACB6QWY7_9PLEO</name>
<reference evidence="1" key="1">
    <citation type="journal article" date="2020" name="Stud. Mycol.">
        <title>101 Dothideomycetes genomes: a test case for predicting lifestyles and emergence of pathogens.</title>
        <authorList>
            <person name="Haridas S."/>
            <person name="Albert R."/>
            <person name="Binder M."/>
            <person name="Bloem J."/>
            <person name="Labutti K."/>
            <person name="Salamov A."/>
            <person name="Andreopoulos B."/>
            <person name="Baker S."/>
            <person name="Barry K."/>
            <person name="Bills G."/>
            <person name="Bluhm B."/>
            <person name="Cannon C."/>
            <person name="Castanera R."/>
            <person name="Culley D."/>
            <person name="Daum C."/>
            <person name="Ezra D."/>
            <person name="Gonzalez J."/>
            <person name="Henrissat B."/>
            <person name="Kuo A."/>
            <person name="Liang C."/>
            <person name="Lipzen A."/>
            <person name="Lutzoni F."/>
            <person name="Magnuson J."/>
            <person name="Mondo S."/>
            <person name="Nolan M."/>
            <person name="Ohm R."/>
            <person name="Pangilinan J."/>
            <person name="Park H.-J."/>
            <person name="Ramirez L."/>
            <person name="Alfaro M."/>
            <person name="Sun H."/>
            <person name="Tritt A."/>
            <person name="Yoshinaga Y."/>
            <person name="Zwiers L.-H."/>
            <person name="Turgeon B."/>
            <person name="Goodwin S."/>
            <person name="Spatafora J."/>
            <person name="Crous P."/>
            <person name="Grigoriev I."/>
        </authorList>
    </citation>
    <scope>NUCLEOTIDE SEQUENCE</scope>
    <source>
        <strain evidence="1">ATCC 200398</strain>
    </source>
</reference>
<keyword evidence="2" id="KW-1185">Reference proteome</keyword>
<dbReference type="Proteomes" id="UP000799755">
    <property type="component" value="Unassembled WGS sequence"/>
</dbReference>
<protein>
    <submittedName>
        <fullName evidence="1">WD40 repeat-like protein</fullName>
    </submittedName>
</protein>
<organism evidence="1 2">
    <name type="scientific">Lindgomyces ingoldianus</name>
    <dbReference type="NCBI Taxonomy" id="673940"/>
    <lineage>
        <taxon>Eukaryota</taxon>
        <taxon>Fungi</taxon>
        <taxon>Dikarya</taxon>
        <taxon>Ascomycota</taxon>
        <taxon>Pezizomycotina</taxon>
        <taxon>Dothideomycetes</taxon>
        <taxon>Pleosporomycetidae</taxon>
        <taxon>Pleosporales</taxon>
        <taxon>Lindgomycetaceae</taxon>
        <taxon>Lindgomyces</taxon>
    </lineage>
</organism>
<gene>
    <name evidence="1" type="ORF">BDR25DRAFT_334009</name>
</gene>
<accession>A0ACB6QWY7</accession>
<comment type="caution">
    <text evidence="1">The sequence shown here is derived from an EMBL/GenBank/DDBJ whole genome shotgun (WGS) entry which is preliminary data.</text>
</comment>
<evidence type="ECO:0000313" key="2">
    <source>
        <dbReference type="Proteomes" id="UP000799755"/>
    </source>
</evidence>
<sequence length="1079" mass="119510">MSTPALASRNTVKWPKYSEEEDHLIIFLKEAKKLTWREIIECFKKHFNRGGPTIQTRYSQKLNKRDRNQDPPRLRLPAKYAAEAGIDWGTAQRDTPRSAETSAEVHEAQVVNHQFHHKALVQPRLPLDVDSSLDVSSANESARPRRRPRRSVQTSNAADPLDDESPMAQTLNWKAPFQSPEQSVEPSVGPEDVIPIDTPMEMGWQQEAADARLAILTSQSRQPVTSGGYLPYLTSAQQWDQRSGRSWQCTVIHVDFDYDEIEVVEQSPHGSQRRLQKLMKAQTEPQLLHTRDKDSIDAFLQDARQGMLRATPHIDRLGAVRQNRKLSTNLKASTSSLVRQRELGLQSRRGWKAASRPLSYQMRNNVYDTLGPAYYFTGASSDVHTVAWSPDGQCFVAGAVCVTDPDSMQYNRPNNLLFGDITNKVIHELGEHKIDRKRTETGPNSTYAMYVSQDPKLYTTVSAVAFSPNGDYMFSAGYDKHAIVWGTRQNGSQPELIKALKHKAKVDLLAVGCHGLVATAAKKWTTNAVKVMNLEDPENIVRWSYTSAKARERPDMNILPTSLKFEPNHGRMLLAGFGANMREDRLDTSGDICLWDVVTQTQLHVHGTSRNVFDVAFNSCQRTAPLFAVGCVASQNVNRGTRSLVRFHDGRGEGKYSALMELECPALDMNDILFCPYDENIVAAGCTSGSTYIWDIRRPASWLYKLTHGKSLMPLHEDLDREISDTGVRFVSWGNNATRLYTGSSDGVVKVWDVARSSEDVFIKDIMTVDSGIMSGAFSPDKSRLLIGEVNGSINVLEVGREDCSAKDTAKLKYRHYEESDEPDSQPVVHTDADSGRAIASDLLASGEMVIANFGGLPICQAVQGPSYAGPFDHSVEAPFLREQALDFQLSLVTDPGPQCDISNCQGSGFTKVTSEEAGDSGKSGDRIPDALRQQWKAIVSDLTVIPGKTKCTQCGRPARPSDSTSGAREAESLLCERCSFACFRCGAPISIAPDTEILACGSCKRVWEIGALGYDCVQESNSKVNFSDIPQLTFTMEKGALTKRLSGNDACTTFGDEMNALTDYYHSLALDRPLSPPL</sequence>
<evidence type="ECO:0000313" key="1">
    <source>
        <dbReference type="EMBL" id="KAF2471390.1"/>
    </source>
</evidence>